<feature type="compositionally biased region" description="Basic and acidic residues" evidence="9">
    <location>
        <begin position="657"/>
        <end position="673"/>
    </location>
</feature>
<dbReference type="Gene3D" id="1.10.10.60">
    <property type="entry name" value="Homeodomain-like"/>
    <property type="match status" value="1"/>
</dbReference>
<dbReference type="InterPro" id="IPR009057">
    <property type="entry name" value="Homeodomain-like_sf"/>
</dbReference>
<feature type="compositionally biased region" description="Basic and acidic residues" evidence="9">
    <location>
        <begin position="538"/>
        <end position="547"/>
    </location>
</feature>
<organism evidence="15 16">
    <name type="scientific">Stephania japonica</name>
    <dbReference type="NCBI Taxonomy" id="461633"/>
    <lineage>
        <taxon>Eukaryota</taxon>
        <taxon>Viridiplantae</taxon>
        <taxon>Streptophyta</taxon>
        <taxon>Embryophyta</taxon>
        <taxon>Tracheophyta</taxon>
        <taxon>Spermatophyta</taxon>
        <taxon>Magnoliopsida</taxon>
        <taxon>Ranunculales</taxon>
        <taxon>Menispermaceae</taxon>
        <taxon>Menispermoideae</taxon>
        <taxon>Cissampelideae</taxon>
        <taxon>Stephania</taxon>
    </lineage>
</organism>
<feature type="region of interest" description="Disordered" evidence="9">
    <location>
        <begin position="872"/>
        <end position="911"/>
    </location>
</feature>
<evidence type="ECO:0000259" key="10">
    <source>
        <dbReference type="PROSITE" id="PS50090"/>
    </source>
</evidence>
<evidence type="ECO:0000256" key="8">
    <source>
        <dbReference type="PROSITE-ProRule" id="PRU00228"/>
    </source>
</evidence>
<feature type="compositionally biased region" description="Low complexity" evidence="9">
    <location>
        <begin position="1"/>
        <end position="24"/>
    </location>
</feature>
<dbReference type="FunFam" id="1.10.10.60:FF:000014">
    <property type="entry name" value="SWI/SNF complex subunit SMARCC2 isoform C"/>
    <property type="match status" value="1"/>
</dbReference>
<sequence length="1045" mass="112742">MDVIPTPTTTTAPATAKSTDAAAAPEDHGGPRRRAAGQKRKSNNWTQTPSSSSSKRVARNKTLASSPLPHHLHNGPITRARQSPNKVAFASPVPVPTPDAHAAATESALVRNASSVDAAKMGMQALREDSNPPVESVIDSEFEAVRSRDRSAHVVPTPAAWFSWSEIHPLEERALASFFDGKSKKRTPDTYMEIRNFLMKKYHSDPNTQIESKDLPELDIGELDMRQEIMEFLDHWGLINFHPFPVSESDKADVNADVPSKIGSLLEKLYRFEAVLPHSRLGPAANVAVPAIRPWLVPESSIVDEVRAEGPSVEYHCNSCSGDCSRKRFHCQKQADFDLCSDCFSNGKFDSGMSPADFILMESAEVPGVSGGSWTDQETLLLLEALELFGENWNEIAEHVATKSKTQCILHFLQMPIEDTFLEGGDGFEISAQGKSDPVLSGSHASPAKDTHETLMDKSATSNDTSTLRESTEAKMGGDHPSTLSVSAETKISKDEPSTPKVSLETSMSKDAVKNDSTTANDVPETMETKNATNGEPHLSEKGDILEPKDAAELNVPPETSTASDFVINVLKEAFQAVGFFPGPGESFSFAEAGNPVMALAVYLAGLVDADMSTASARSSLKALSEDASGIQLATRHSFILEDLPDNLKNAPASESADVKMLDQDTEKNEGQKEGNIQGEDQMSAFDGSDASKDNIDQKKNVKVSNEKQLLSSSNEGEENSLTTKHVDGAVGEKDVNPSYVEESGNSTLPVSAVPEPGDQTVPMDVNLTPSTVMKLGEVTPITVKNSEEVTPSTIEKDVTPSTAEKEDTPDTVDKPGEVTPADVMRSDEVASPSTSKIPSSSVKESTDAAAAMESANCTEVPKAVDKVFNSVPSEDKNTLQTVASNSNTEPGTDTVSHAGDNDASKLVGSNMPATREEQVVDRLKRAAVTTLSAAAVKAKLFADEEEYQIKKLATFLIDKQLHKLETKMAFFNDMDSKLNRVREQIENSRKRLYQERAHIIATRLGLPAQSSRGMPSSLPASRFAMNYANSAPKPLPRGPIPPSR</sequence>
<evidence type="ECO:0008006" key="17">
    <source>
        <dbReference type="Google" id="ProtNLM"/>
    </source>
</evidence>
<comment type="caution">
    <text evidence="15">The sequence shown here is derived from an EMBL/GenBank/DDBJ whole genome shotgun (WGS) entry which is preliminary data.</text>
</comment>
<dbReference type="Pfam" id="PF00569">
    <property type="entry name" value="ZZ"/>
    <property type="match status" value="1"/>
</dbReference>
<keyword evidence="3" id="KW-0862">Zinc</keyword>
<feature type="compositionally biased region" description="Polar residues" evidence="9">
    <location>
        <begin position="500"/>
        <end position="521"/>
    </location>
</feature>
<dbReference type="InterPro" id="IPR036388">
    <property type="entry name" value="WH-like_DNA-bd_sf"/>
</dbReference>
<feature type="region of interest" description="Disordered" evidence="9">
    <location>
        <begin position="647"/>
        <end position="766"/>
    </location>
</feature>
<dbReference type="CDD" id="cd00167">
    <property type="entry name" value="SANT"/>
    <property type="match status" value="1"/>
</dbReference>
<keyword evidence="16" id="KW-1185">Reference proteome</keyword>
<feature type="domain" description="HTH myb-type" evidence="14">
    <location>
        <begin position="367"/>
        <end position="420"/>
    </location>
</feature>
<dbReference type="PROSITE" id="PS50090">
    <property type="entry name" value="MYB_LIKE"/>
    <property type="match status" value="1"/>
</dbReference>
<keyword evidence="7" id="KW-0539">Nucleus</keyword>
<dbReference type="PROSITE" id="PS01357">
    <property type="entry name" value="ZF_ZZ_1"/>
    <property type="match status" value="1"/>
</dbReference>
<feature type="domain" description="SWIRM" evidence="12">
    <location>
        <begin position="153"/>
        <end position="250"/>
    </location>
</feature>
<feature type="compositionally biased region" description="Low complexity" evidence="9">
    <location>
        <begin position="832"/>
        <end position="844"/>
    </location>
</feature>
<dbReference type="PROSITE" id="PS50934">
    <property type="entry name" value="SWIRM"/>
    <property type="match status" value="1"/>
</dbReference>
<dbReference type="AlphaFoldDB" id="A0AAP0NJP9"/>
<dbReference type="PANTHER" id="PTHR12802:SF41">
    <property type="entry name" value="BRAHMA ASSOCIATED PROTEIN 155 KDA"/>
    <property type="match status" value="1"/>
</dbReference>
<feature type="compositionally biased region" description="Polar residues" evidence="9">
    <location>
        <begin position="459"/>
        <end position="469"/>
    </location>
</feature>
<evidence type="ECO:0000256" key="1">
    <source>
        <dbReference type="ARBA" id="ARBA00022723"/>
    </source>
</evidence>
<dbReference type="InterPro" id="IPR043145">
    <property type="entry name" value="Znf_ZZ_sf"/>
</dbReference>
<dbReference type="Gene3D" id="3.30.60.90">
    <property type="match status" value="1"/>
</dbReference>
<keyword evidence="5" id="KW-0238">DNA-binding</keyword>
<feature type="domain" description="Myb-like" evidence="10">
    <location>
        <begin position="366"/>
        <end position="416"/>
    </location>
</feature>
<feature type="compositionally biased region" description="Polar residues" evidence="9">
    <location>
        <begin position="879"/>
        <end position="896"/>
    </location>
</feature>
<evidence type="ECO:0000259" key="13">
    <source>
        <dbReference type="PROSITE" id="PS51293"/>
    </source>
</evidence>
<accession>A0AAP0NJP9</accession>
<feature type="compositionally biased region" description="Basic and acidic residues" evidence="9">
    <location>
        <begin position="690"/>
        <end position="700"/>
    </location>
</feature>
<dbReference type="GO" id="GO:0005634">
    <property type="term" value="C:nucleus"/>
    <property type="evidence" value="ECO:0007669"/>
    <property type="project" value="UniProtKB-ARBA"/>
</dbReference>
<proteinExistence type="predicted"/>
<feature type="region of interest" description="Disordered" evidence="9">
    <location>
        <begin position="784"/>
        <end position="848"/>
    </location>
</feature>
<keyword evidence="6" id="KW-0804">Transcription</keyword>
<gene>
    <name evidence="15" type="ORF">Sjap_016895</name>
</gene>
<evidence type="ECO:0000259" key="14">
    <source>
        <dbReference type="PROSITE" id="PS51294"/>
    </source>
</evidence>
<evidence type="ECO:0000259" key="11">
    <source>
        <dbReference type="PROSITE" id="PS50135"/>
    </source>
</evidence>
<evidence type="ECO:0000256" key="7">
    <source>
        <dbReference type="ARBA" id="ARBA00023242"/>
    </source>
</evidence>
<name>A0AAP0NJP9_9MAGN</name>
<evidence type="ECO:0000256" key="5">
    <source>
        <dbReference type="ARBA" id="ARBA00023125"/>
    </source>
</evidence>
<reference evidence="15 16" key="1">
    <citation type="submission" date="2024-01" db="EMBL/GenBank/DDBJ databases">
        <title>Genome assemblies of Stephania.</title>
        <authorList>
            <person name="Yang L."/>
        </authorList>
    </citation>
    <scope>NUCLEOTIDE SEQUENCE [LARGE SCALE GENOMIC DNA]</scope>
    <source>
        <strain evidence="15">QJT</strain>
        <tissue evidence="15">Leaf</tissue>
    </source>
</reference>
<dbReference type="SMART" id="SM00717">
    <property type="entry name" value="SANT"/>
    <property type="match status" value="1"/>
</dbReference>
<dbReference type="EMBL" id="JBBNAE010000007">
    <property type="protein sequence ID" value="KAK9108835.1"/>
    <property type="molecule type" value="Genomic_DNA"/>
</dbReference>
<evidence type="ECO:0000313" key="16">
    <source>
        <dbReference type="Proteomes" id="UP001417504"/>
    </source>
</evidence>
<keyword evidence="1" id="KW-0479">Metal-binding</keyword>
<feature type="compositionally biased region" description="Basic residues" evidence="9">
    <location>
        <begin position="31"/>
        <end position="42"/>
    </location>
</feature>
<dbReference type="PROSITE" id="PS50135">
    <property type="entry name" value="ZF_ZZ_2"/>
    <property type="match status" value="1"/>
</dbReference>
<feature type="compositionally biased region" description="Polar residues" evidence="9">
    <location>
        <begin position="784"/>
        <end position="794"/>
    </location>
</feature>
<dbReference type="SUPFAM" id="SSF57850">
    <property type="entry name" value="RING/U-box"/>
    <property type="match status" value="1"/>
</dbReference>
<evidence type="ECO:0000256" key="3">
    <source>
        <dbReference type="ARBA" id="ARBA00022833"/>
    </source>
</evidence>
<keyword evidence="4" id="KW-0805">Transcription regulation</keyword>
<dbReference type="GO" id="GO:0008270">
    <property type="term" value="F:zinc ion binding"/>
    <property type="evidence" value="ECO:0007669"/>
    <property type="project" value="UniProtKB-KW"/>
</dbReference>
<dbReference type="SUPFAM" id="SSF46689">
    <property type="entry name" value="Homeodomain-like"/>
    <property type="match status" value="2"/>
</dbReference>
<dbReference type="PANTHER" id="PTHR12802">
    <property type="entry name" value="SWI/SNF COMPLEX-RELATED"/>
    <property type="match status" value="1"/>
</dbReference>
<feature type="domain" description="SANT" evidence="13">
    <location>
        <begin position="369"/>
        <end position="420"/>
    </location>
</feature>
<dbReference type="InterPro" id="IPR001005">
    <property type="entry name" value="SANT/Myb"/>
</dbReference>
<dbReference type="Proteomes" id="UP001417504">
    <property type="component" value="Unassembled WGS sequence"/>
</dbReference>
<dbReference type="InterPro" id="IPR032451">
    <property type="entry name" value="SMARCC_C"/>
</dbReference>
<feature type="region of interest" description="Disordered" evidence="9">
    <location>
        <begin position="1"/>
        <end position="79"/>
    </location>
</feature>
<evidence type="ECO:0000259" key="12">
    <source>
        <dbReference type="PROSITE" id="PS50934"/>
    </source>
</evidence>
<dbReference type="Gene3D" id="1.10.10.10">
    <property type="entry name" value="Winged helix-like DNA-binding domain superfamily/Winged helix DNA-binding domain"/>
    <property type="match status" value="1"/>
</dbReference>
<feature type="compositionally biased region" description="Polar residues" evidence="9">
    <location>
        <begin position="43"/>
        <end position="55"/>
    </location>
</feature>
<dbReference type="InterPro" id="IPR017884">
    <property type="entry name" value="SANT_dom"/>
</dbReference>
<dbReference type="InterPro" id="IPR007526">
    <property type="entry name" value="SWIRM"/>
</dbReference>
<dbReference type="InterPro" id="IPR000433">
    <property type="entry name" value="Znf_ZZ"/>
</dbReference>
<evidence type="ECO:0000313" key="15">
    <source>
        <dbReference type="EMBL" id="KAK9108835.1"/>
    </source>
</evidence>
<dbReference type="Pfam" id="PF04433">
    <property type="entry name" value="SWIRM"/>
    <property type="match status" value="1"/>
</dbReference>
<dbReference type="Pfam" id="PF00249">
    <property type="entry name" value="Myb_DNA-binding"/>
    <property type="match status" value="1"/>
</dbReference>
<feature type="compositionally biased region" description="Basic and acidic residues" evidence="9">
    <location>
        <begin position="795"/>
        <end position="817"/>
    </location>
</feature>
<evidence type="ECO:0000256" key="2">
    <source>
        <dbReference type="ARBA" id="ARBA00022771"/>
    </source>
</evidence>
<protein>
    <recommendedName>
        <fullName evidence="17">SWI/SNF complex subunit SWI3D</fullName>
    </recommendedName>
</protein>
<feature type="domain" description="ZZ-type" evidence="11">
    <location>
        <begin position="312"/>
        <end position="366"/>
    </location>
</feature>
<dbReference type="SMART" id="SM00291">
    <property type="entry name" value="ZnF_ZZ"/>
    <property type="match status" value="1"/>
</dbReference>
<dbReference type="GO" id="GO:0003677">
    <property type="term" value="F:DNA binding"/>
    <property type="evidence" value="ECO:0007669"/>
    <property type="project" value="UniProtKB-KW"/>
</dbReference>
<evidence type="ECO:0000256" key="6">
    <source>
        <dbReference type="ARBA" id="ARBA00023163"/>
    </source>
</evidence>
<feature type="compositionally biased region" description="Basic and acidic residues" evidence="9">
    <location>
        <begin position="725"/>
        <end position="736"/>
    </location>
</feature>
<feature type="region of interest" description="Disordered" evidence="9">
    <location>
        <begin position="428"/>
        <end position="547"/>
    </location>
</feature>
<keyword evidence="2 8" id="KW-0863">Zinc-finger</keyword>
<feature type="compositionally biased region" description="Basic and acidic residues" evidence="9">
    <location>
        <begin position="447"/>
        <end position="456"/>
    </location>
</feature>
<dbReference type="InterPro" id="IPR041984">
    <property type="entry name" value="Rsc8/Ssr1/Ssr2_ZZ"/>
</dbReference>
<dbReference type="CDD" id="cd02336">
    <property type="entry name" value="ZZ_RSC8"/>
    <property type="match status" value="1"/>
</dbReference>
<dbReference type="InterPro" id="IPR017930">
    <property type="entry name" value="Myb_dom"/>
</dbReference>
<dbReference type="Pfam" id="PF16495">
    <property type="entry name" value="SWIRM-assoc_1"/>
    <property type="match status" value="1"/>
</dbReference>
<dbReference type="PROSITE" id="PS51293">
    <property type="entry name" value="SANT"/>
    <property type="match status" value="1"/>
</dbReference>
<evidence type="ECO:0000256" key="9">
    <source>
        <dbReference type="SAM" id="MobiDB-lite"/>
    </source>
</evidence>
<evidence type="ECO:0000256" key="4">
    <source>
        <dbReference type="ARBA" id="ARBA00023015"/>
    </source>
</evidence>
<dbReference type="PROSITE" id="PS51294">
    <property type="entry name" value="HTH_MYB"/>
    <property type="match status" value="1"/>
</dbReference>